<accession>A0A8K1DAU1</accession>
<protein>
    <submittedName>
        <fullName evidence="1">Uncharacterized protein</fullName>
    </submittedName>
</protein>
<organism evidence="1 2">
    <name type="scientific">Zosterops borbonicus</name>
    <dbReference type="NCBI Taxonomy" id="364589"/>
    <lineage>
        <taxon>Eukaryota</taxon>
        <taxon>Metazoa</taxon>
        <taxon>Chordata</taxon>
        <taxon>Craniata</taxon>
        <taxon>Vertebrata</taxon>
        <taxon>Euteleostomi</taxon>
        <taxon>Archelosauria</taxon>
        <taxon>Archosauria</taxon>
        <taxon>Dinosauria</taxon>
        <taxon>Saurischia</taxon>
        <taxon>Theropoda</taxon>
        <taxon>Coelurosauria</taxon>
        <taxon>Aves</taxon>
        <taxon>Neognathae</taxon>
        <taxon>Neoaves</taxon>
        <taxon>Telluraves</taxon>
        <taxon>Australaves</taxon>
        <taxon>Passeriformes</taxon>
        <taxon>Sylvioidea</taxon>
        <taxon>Zosteropidae</taxon>
        <taxon>Zosterops</taxon>
    </lineage>
</organism>
<dbReference type="OrthoDB" id="10401293at2759"/>
<dbReference type="EMBL" id="SWJQ01001445">
    <property type="protein sequence ID" value="TRZ08192.1"/>
    <property type="molecule type" value="Genomic_DNA"/>
</dbReference>
<dbReference type="Proteomes" id="UP000796761">
    <property type="component" value="Unassembled WGS sequence"/>
</dbReference>
<dbReference type="AlphaFoldDB" id="A0A8K1DAU1"/>
<sequence>MLWNLTNLGPNQYTTIIAMINAEDNQETVGSGANRLRYYESMVNGPMHAHISAVVKDLEEEFKEEIREVREEKILPVEEEQYVPIVTLTVHCWQYQMNQDAMIPIHKTICELESQVVFSKVHSPSTVPFGLYASLTENGN</sequence>
<gene>
    <name evidence="1" type="ORF">HGM15179_018917</name>
</gene>
<comment type="caution">
    <text evidence="1">The sequence shown here is derived from an EMBL/GenBank/DDBJ whole genome shotgun (WGS) entry which is preliminary data.</text>
</comment>
<name>A0A8K1DAU1_9PASS</name>
<evidence type="ECO:0000313" key="2">
    <source>
        <dbReference type="Proteomes" id="UP000796761"/>
    </source>
</evidence>
<reference evidence="1" key="1">
    <citation type="submission" date="2019-04" db="EMBL/GenBank/DDBJ databases">
        <title>Genome assembly of Zosterops borbonicus 15179.</title>
        <authorList>
            <person name="Leroy T."/>
            <person name="Anselmetti Y."/>
            <person name="Tilak M.-K."/>
            <person name="Nabholz B."/>
        </authorList>
    </citation>
    <scope>NUCLEOTIDE SEQUENCE</scope>
    <source>
        <strain evidence="1">HGM_15179</strain>
        <tissue evidence="1">Muscle</tissue>
    </source>
</reference>
<proteinExistence type="predicted"/>
<keyword evidence="2" id="KW-1185">Reference proteome</keyword>
<evidence type="ECO:0000313" key="1">
    <source>
        <dbReference type="EMBL" id="TRZ08192.1"/>
    </source>
</evidence>